<feature type="region of interest" description="Disordered" evidence="9">
    <location>
        <begin position="50"/>
        <end position="69"/>
    </location>
</feature>
<dbReference type="OrthoDB" id="5600252at2759"/>
<dbReference type="EC" id="3.6.4.13" evidence="1"/>
<keyword evidence="5" id="KW-0067">ATP-binding</keyword>
<keyword evidence="8" id="KW-0175">Coiled coil</keyword>
<evidence type="ECO:0000256" key="6">
    <source>
        <dbReference type="ARBA" id="ARBA00047984"/>
    </source>
</evidence>
<dbReference type="Pfam" id="PF07717">
    <property type="entry name" value="OB_NTP_bind"/>
    <property type="match status" value="1"/>
</dbReference>
<feature type="domain" description="Helicase ATP-binding" evidence="10">
    <location>
        <begin position="589"/>
        <end position="765"/>
    </location>
</feature>
<evidence type="ECO:0000256" key="9">
    <source>
        <dbReference type="SAM" id="MobiDB-lite"/>
    </source>
</evidence>
<dbReference type="InParanoid" id="A0A2G5DUW8"/>
<dbReference type="SMART" id="SM00847">
    <property type="entry name" value="HA2"/>
    <property type="match status" value="1"/>
</dbReference>
<dbReference type="FunCoup" id="A0A2G5DUW8">
    <property type="interactions" value="3272"/>
</dbReference>
<dbReference type="InterPro" id="IPR027417">
    <property type="entry name" value="P-loop_NTPase"/>
</dbReference>
<evidence type="ECO:0000259" key="11">
    <source>
        <dbReference type="PROSITE" id="PS51194"/>
    </source>
</evidence>
<dbReference type="SMART" id="SM00490">
    <property type="entry name" value="HELICc"/>
    <property type="match status" value="1"/>
</dbReference>
<dbReference type="SUPFAM" id="SSF54768">
    <property type="entry name" value="dsRNA-binding domain-like"/>
    <property type="match status" value="1"/>
</dbReference>
<evidence type="ECO:0000313" key="13">
    <source>
        <dbReference type="Proteomes" id="UP000230069"/>
    </source>
</evidence>
<feature type="coiled-coil region" evidence="8">
    <location>
        <begin position="213"/>
        <end position="240"/>
    </location>
</feature>
<dbReference type="Pfam" id="PF04408">
    <property type="entry name" value="WHD_HA2"/>
    <property type="match status" value="1"/>
</dbReference>
<evidence type="ECO:0000256" key="8">
    <source>
        <dbReference type="SAM" id="Coils"/>
    </source>
</evidence>
<organism evidence="12 13">
    <name type="scientific">Aquilegia coerulea</name>
    <name type="common">Rocky mountain columbine</name>
    <dbReference type="NCBI Taxonomy" id="218851"/>
    <lineage>
        <taxon>Eukaryota</taxon>
        <taxon>Viridiplantae</taxon>
        <taxon>Streptophyta</taxon>
        <taxon>Embryophyta</taxon>
        <taxon>Tracheophyta</taxon>
        <taxon>Spermatophyta</taxon>
        <taxon>Magnoliopsida</taxon>
        <taxon>Ranunculales</taxon>
        <taxon>Ranunculaceae</taxon>
        <taxon>Thalictroideae</taxon>
        <taxon>Aquilegia</taxon>
    </lineage>
</organism>
<dbReference type="STRING" id="218851.A0A2G5DUW8"/>
<evidence type="ECO:0000256" key="5">
    <source>
        <dbReference type="ARBA" id="ARBA00022840"/>
    </source>
</evidence>
<dbReference type="InterPro" id="IPR059023">
    <property type="entry name" value="RNA_hel_CTD"/>
</dbReference>
<dbReference type="Pfam" id="PF21010">
    <property type="entry name" value="HA2_C"/>
    <property type="match status" value="1"/>
</dbReference>
<dbReference type="PROSITE" id="PS51192">
    <property type="entry name" value="HELICASE_ATP_BIND_1"/>
    <property type="match status" value="1"/>
</dbReference>
<dbReference type="SUPFAM" id="SSF52540">
    <property type="entry name" value="P-loop containing nucleoside triphosphate hydrolases"/>
    <property type="match status" value="1"/>
</dbReference>
<dbReference type="InterPro" id="IPR048333">
    <property type="entry name" value="HA2_WH"/>
</dbReference>
<keyword evidence="4" id="KW-0347">Helicase</keyword>
<dbReference type="PROSITE" id="PS51194">
    <property type="entry name" value="HELICASE_CTER"/>
    <property type="match status" value="1"/>
</dbReference>
<feature type="compositionally biased region" description="Low complexity" evidence="9">
    <location>
        <begin position="19"/>
        <end position="28"/>
    </location>
</feature>
<dbReference type="FunFam" id="1.20.120.1080:FF:000002">
    <property type="entry name" value="Putative ATP-dependent RNA helicase DHX36"/>
    <property type="match status" value="1"/>
</dbReference>
<proteinExistence type="inferred from homology"/>
<evidence type="ECO:0000256" key="3">
    <source>
        <dbReference type="ARBA" id="ARBA00022801"/>
    </source>
</evidence>
<dbReference type="Pfam" id="PF26026">
    <property type="entry name" value="RNA_hel_CTD"/>
    <property type="match status" value="1"/>
</dbReference>
<accession>A0A2G5DUW8</accession>
<dbReference type="EMBL" id="KZ305031">
    <property type="protein sequence ID" value="PIA47236.1"/>
    <property type="molecule type" value="Genomic_DNA"/>
</dbReference>
<evidence type="ECO:0000259" key="10">
    <source>
        <dbReference type="PROSITE" id="PS51192"/>
    </source>
</evidence>
<evidence type="ECO:0000256" key="1">
    <source>
        <dbReference type="ARBA" id="ARBA00012552"/>
    </source>
</evidence>
<dbReference type="Proteomes" id="UP000230069">
    <property type="component" value="Unassembled WGS sequence"/>
</dbReference>
<dbReference type="InterPro" id="IPR011545">
    <property type="entry name" value="DEAD/DEAH_box_helicase_dom"/>
</dbReference>
<dbReference type="InterPro" id="IPR056890">
    <property type="entry name" value="UBA_DHX29-like"/>
</dbReference>
<dbReference type="InterPro" id="IPR001650">
    <property type="entry name" value="Helicase_C-like"/>
</dbReference>
<feature type="region of interest" description="Disordered" evidence="9">
    <location>
        <begin position="1"/>
        <end position="42"/>
    </location>
</feature>
<dbReference type="InterPro" id="IPR011709">
    <property type="entry name" value="DEAD-box_helicase_OB_fold"/>
</dbReference>
<dbReference type="PANTHER" id="PTHR18934">
    <property type="entry name" value="ATP-DEPENDENT RNA HELICASE"/>
    <property type="match status" value="1"/>
</dbReference>
<dbReference type="GO" id="GO:0003724">
    <property type="term" value="F:RNA helicase activity"/>
    <property type="evidence" value="ECO:0007669"/>
    <property type="project" value="UniProtKB-EC"/>
</dbReference>
<dbReference type="CDD" id="cd18791">
    <property type="entry name" value="SF2_C_RHA"/>
    <property type="match status" value="1"/>
</dbReference>
<dbReference type="Pfam" id="PF24899">
    <property type="entry name" value="UBA_DHX29"/>
    <property type="match status" value="1"/>
</dbReference>
<evidence type="ECO:0000256" key="2">
    <source>
        <dbReference type="ARBA" id="ARBA00022741"/>
    </source>
</evidence>
<feature type="domain" description="Helicase C-terminal" evidence="11">
    <location>
        <begin position="867"/>
        <end position="1031"/>
    </location>
</feature>
<comment type="catalytic activity">
    <reaction evidence="6">
        <text>ATP + H2O = ADP + phosphate + H(+)</text>
        <dbReference type="Rhea" id="RHEA:13065"/>
        <dbReference type="ChEBI" id="CHEBI:15377"/>
        <dbReference type="ChEBI" id="CHEBI:15378"/>
        <dbReference type="ChEBI" id="CHEBI:30616"/>
        <dbReference type="ChEBI" id="CHEBI:43474"/>
        <dbReference type="ChEBI" id="CHEBI:456216"/>
        <dbReference type="EC" id="3.6.4.13"/>
    </reaction>
</comment>
<dbReference type="GO" id="GO:0016787">
    <property type="term" value="F:hydrolase activity"/>
    <property type="evidence" value="ECO:0007669"/>
    <property type="project" value="UniProtKB-KW"/>
</dbReference>
<evidence type="ECO:0000313" key="12">
    <source>
        <dbReference type="EMBL" id="PIA47236.1"/>
    </source>
</evidence>
<dbReference type="PANTHER" id="PTHR18934:SF246">
    <property type="entry name" value="DEXH-BOX ATP-DEPENDENT RNA HELICASE DEXH4, CHLOROPLASTIC-RELATED"/>
    <property type="match status" value="1"/>
</dbReference>
<dbReference type="CDD" id="cd17917">
    <property type="entry name" value="DEXHc_RHA-like"/>
    <property type="match status" value="1"/>
</dbReference>
<feature type="compositionally biased region" description="Basic residues" evidence="9">
    <location>
        <begin position="1"/>
        <end position="18"/>
    </location>
</feature>
<feature type="compositionally biased region" description="Low complexity" evidence="9">
    <location>
        <begin position="50"/>
        <end position="62"/>
    </location>
</feature>
<keyword evidence="2" id="KW-0547">Nucleotide-binding</keyword>
<sequence>MAPKKKQQQQQQQKKKQTQKASSSSNSSATPKLQISEENEQRLRRLLLNNSNRPVSSLSNPPTDTISKSQLAKRLRTIYDKLSREGFTPNQIEQSLSAIAGGATFEAALDWLCLNLPGNELPLKFSSGSSLSNEGGSISIISTARKDWVPAPQPCTKDETRMADVPFRIKGRIDDDTLDMRQPSQADWIKQYVEQQEEVLVSNSRADSIAKEYHIARLEATEAKEKKDKKRQEMAGTKIRKLKQEMSELGLSDEILELEFEDEYASHCVSKEAVSDPNTYEDSEMIIPCDAGIELSSISDEIESTDSIHSSAPLPGSINTENEEPDGELGALFSEDASTNETLPAEVLKEQKKEKIVHLSGGHIVEKIDGIWKKGDPRKIPKAVLQQLCQKLGWESPKFTKLPTIEKRFNYSVSILRTASGRGKSRKAGGLVTLQIPDPVDISESAEDAQNRVAAFALYRLFTEYPVDQLIIEPYSSHVMNWMEGDSQIKIEDSEETRRASFVDSLLSSGDSAPSACVPSSFAEMSVKDHEKVESVLTDAKVKRTSNFKVLESTNLRQEQERKMGLQKYKEMLNARAALPIAELRDQILSLLEENDVLVVCGETGCGKTTQVPQFILDDMIKAGLGGSCNIICTQPRRIAAISVAERVADERCEPPPGSAGSLVGFQVRLDSARNERTKLLFCTTGILLRKLAGDKSLADVTHVIVDEVHERSLLGDFLLVILKNLIEKQSARNTRKLKVILMSATVNSSLFSSYFANCPVLTAQGRTHPVSTSYLEDIYESLEYCLASDSPASLRHMPPTKEKLHSRTIDNHRGKKNLVLSSWGDDTELYENYVNPNYDSSSYRSYSERTRENLKALNEDVIDYDLLEDLVCHIDETYPAGAILVFLPGVAEIYMLHDRLLASYRFGGNSSDWLLPLHSSLASIDQKKVFLSPPEDIRKVIIATDIAETSITIDDEQRYNPHKKLSSMVEDWISRANARQRRGRAGRVKPGICFCLYTRHRFENLMRPYQAPEMLRMPLMELCLQVKSLSLGYVKPFLSKAIEPPHEEAMTSALSMLYEVGAIEGDEELTPLGYHLAKLPVDVLIGKMMIFGGIFCCLSPILSISAFLSYKSPFTYPKEERQHVEIVKQTLLTDKSDGLCCANAGELQSDHIIMAVAYNRWANILHTKGAKAAQNFCNSFFLSSSVMYMIRDMRIQFGSLLADIGIISLPKTFRTGKMKDTLDRWFSDMIQPFNKYSHHSSIVKSILCAGLYPNVAATEDGIVDEAFGRNLKPSSRAGGEGYPLWYDKKREVRIHPSSINCHVKAFQYPFLVYLEKVETNKVFLRDTSIISPYSILLFGGSINILHQTGLVTIDGWLKLTAPAQTAVLFKELRLTLHSVLKELIKKPEKATTENEVIRSIIHLLLEEDKSLK</sequence>
<feature type="region of interest" description="Disordered" evidence="9">
    <location>
        <begin position="302"/>
        <end position="328"/>
    </location>
</feature>
<reference evidence="12 13" key="1">
    <citation type="submission" date="2017-09" db="EMBL/GenBank/DDBJ databases">
        <title>WGS assembly of Aquilegia coerulea Goldsmith.</title>
        <authorList>
            <person name="Hodges S."/>
            <person name="Kramer E."/>
            <person name="Nordborg M."/>
            <person name="Tomkins J."/>
            <person name="Borevitz J."/>
            <person name="Derieg N."/>
            <person name="Yan J."/>
            <person name="Mihaltcheva S."/>
            <person name="Hayes R.D."/>
            <person name="Rokhsar D."/>
        </authorList>
    </citation>
    <scope>NUCLEOTIDE SEQUENCE [LARGE SCALE GENOMIC DNA]</scope>
    <source>
        <strain evidence="13">cv. Goldsmith</strain>
    </source>
</reference>
<dbReference type="GO" id="GO:0003723">
    <property type="term" value="F:RNA binding"/>
    <property type="evidence" value="ECO:0007669"/>
    <property type="project" value="TreeGrafter"/>
</dbReference>
<evidence type="ECO:0000256" key="4">
    <source>
        <dbReference type="ARBA" id="ARBA00022806"/>
    </source>
</evidence>
<dbReference type="Gene3D" id="3.40.50.300">
    <property type="entry name" value="P-loop containing nucleotide triphosphate hydrolases"/>
    <property type="match status" value="2"/>
</dbReference>
<feature type="compositionally biased region" description="Low complexity" evidence="9">
    <location>
        <begin position="302"/>
        <end position="311"/>
    </location>
</feature>
<evidence type="ECO:0000256" key="7">
    <source>
        <dbReference type="ARBA" id="ARBA00060772"/>
    </source>
</evidence>
<dbReference type="GO" id="GO:0005524">
    <property type="term" value="F:ATP binding"/>
    <property type="evidence" value="ECO:0007669"/>
    <property type="project" value="UniProtKB-KW"/>
</dbReference>
<dbReference type="InterPro" id="IPR007502">
    <property type="entry name" value="Helicase-assoc_dom"/>
</dbReference>
<dbReference type="SMART" id="SM00487">
    <property type="entry name" value="DEXDc"/>
    <property type="match status" value="1"/>
</dbReference>
<dbReference type="Pfam" id="PF00271">
    <property type="entry name" value="Helicase_C"/>
    <property type="match status" value="1"/>
</dbReference>
<comment type="similarity">
    <text evidence="7">Belongs to the DExH box helicase family.</text>
</comment>
<dbReference type="CDD" id="cd00048">
    <property type="entry name" value="DSRM_SF"/>
    <property type="match status" value="1"/>
</dbReference>
<dbReference type="Pfam" id="PF00270">
    <property type="entry name" value="DEAD"/>
    <property type="match status" value="1"/>
</dbReference>
<keyword evidence="3" id="KW-0378">Hydrolase</keyword>
<dbReference type="Gene3D" id="1.20.120.1080">
    <property type="match status" value="1"/>
</dbReference>
<gene>
    <name evidence="12" type="ORF">AQUCO_01400133v1</name>
</gene>
<dbReference type="InterPro" id="IPR014001">
    <property type="entry name" value="Helicase_ATP-bd"/>
</dbReference>
<keyword evidence="13" id="KW-1185">Reference proteome</keyword>
<dbReference type="FunFam" id="3.40.50.300:FF:000500">
    <property type="entry name" value="ATP-dependent RNA helicase DHX29"/>
    <property type="match status" value="1"/>
</dbReference>
<name>A0A2G5DUW8_AQUCA</name>
<protein>
    <recommendedName>
        <fullName evidence="1">RNA helicase</fullName>
        <ecNumber evidence="1">3.6.4.13</ecNumber>
    </recommendedName>
</protein>